<dbReference type="SUPFAM" id="SSF46785">
    <property type="entry name" value="Winged helix' DNA-binding domain"/>
    <property type="match status" value="2"/>
</dbReference>
<keyword evidence="7" id="KW-1185">Reference proteome</keyword>
<evidence type="ECO:0000256" key="1">
    <source>
        <dbReference type="ARBA" id="ARBA00022490"/>
    </source>
</evidence>
<dbReference type="RefSeq" id="WP_095629986.1">
    <property type="nucleotide sequence ID" value="NZ_CAUWMV010000007.1"/>
</dbReference>
<dbReference type="Gene3D" id="1.10.10.10">
    <property type="entry name" value="Winged helix-like DNA-binding domain superfamily/Winged helix DNA-binding domain"/>
    <property type="match status" value="2"/>
</dbReference>
<evidence type="ECO:0000313" key="6">
    <source>
        <dbReference type="EMBL" id="AXL22408.1"/>
    </source>
</evidence>
<keyword evidence="3" id="KW-0159">Chromosome partition</keyword>
<dbReference type="Proteomes" id="UP000254337">
    <property type="component" value="Chromosome"/>
</dbReference>
<evidence type="ECO:0000256" key="5">
    <source>
        <dbReference type="SAM" id="MobiDB-lite"/>
    </source>
</evidence>
<keyword evidence="4" id="KW-0131">Cell cycle</keyword>
<dbReference type="InterPro" id="IPR036388">
    <property type="entry name" value="WH-like_DNA-bd_sf"/>
</dbReference>
<feature type="compositionally biased region" description="Basic and acidic residues" evidence="5">
    <location>
        <begin position="191"/>
        <end position="200"/>
    </location>
</feature>
<dbReference type="PANTHER" id="PTHR34298">
    <property type="entry name" value="SEGREGATION AND CONDENSATION PROTEIN B"/>
    <property type="match status" value="1"/>
</dbReference>
<organism evidence="6 7">
    <name type="scientific">Megasphaera stantonii</name>
    <dbReference type="NCBI Taxonomy" id="2144175"/>
    <lineage>
        <taxon>Bacteria</taxon>
        <taxon>Bacillati</taxon>
        <taxon>Bacillota</taxon>
        <taxon>Negativicutes</taxon>
        <taxon>Veillonellales</taxon>
        <taxon>Veillonellaceae</taxon>
        <taxon>Megasphaera</taxon>
    </lineage>
</organism>
<dbReference type="Pfam" id="PF04079">
    <property type="entry name" value="SMC_ScpB"/>
    <property type="match status" value="1"/>
</dbReference>
<evidence type="ECO:0000256" key="3">
    <source>
        <dbReference type="ARBA" id="ARBA00022829"/>
    </source>
</evidence>
<sequence>MGMPLPCGMPAHTHKPEALLEALLFLSGQPMTAADICAHTGWSREETEAAASALEQVLDERRGLKLIRVAGGYQLVTRPELYDAVKWVRTGAAELSPMALEVLAIVAFKQPVTRADIEKLRGVSSERILSSLLQQGLIVDLGRKDSPGRPIMYGTSAYFLECIGMDSLEELAGRVPPELTAPAGEEIQEDIDGKATEGNE</sequence>
<dbReference type="GO" id="GO:0051301">
    <property type="term" value="P:cell division"/>
    <property type="evidence" value="ECO:0007669"/>
    <property type="project" value="UniProtKB-KW"/>
</dbReference>
<dbReference type="PANTHER" id="PTHR34298:SF2">
    <property type="entry name" value="SEGREGATION AND CONDENSATION PROTEIN B"/>
    <property type="match status" value="1"/>
</dbReference>
<accession>A0A346B2R5</accession>
<dbReference type="InterPro" id="IPR005234">
    <property type="entry name" value="ScpB_csome_segregation"/>
</dbReference>
<keyword evidence="2" id="KW-0132">Cell division</keyword>
<dbReference type="InterPro" id="IPR036390">
    <property type="entry name" value="WH_DNA-bd_sf"/>
</dbReference>
<name>A0A346B2R5_9FIRM</name>
<reference evidence="6 7" key="1">
    <citation type="submission" date="2018-05" db="EMBL/GenBank/DDBJ databases">
        <title>Complete genome sequence of Megasphaera sp. AJH120T, isolated from the ceca of a chicken.</title>
        <authorList>
            <person name="Maki J."/>
            <person name="Looft T."/>
        </authorList>
    </citation>
    <scope>NUCLEOTIDE SEQUENCE [LARGE SCALE GENOMIC DNA]</scope>
    <source>
        <strain evidence="6 7">AJH120</strain>
    </source>
</reference>
<protein>
    <submittedName>
        <fullName evidence="6">SMC-Scp complex subunit ScpB</fullName>
    </submittedName>
</protein>
<feature type="region of interest" description="Disordered" evidence="5">
    <location>
        <begin position="177"/>
        <end position="200"/>
    </location>
</feature>
<evidence type="ECO:0000313" key="7">
    <source>
        <dbReference type="Proteomes" id="UP000254337"/>
    </source>
</evidence>
<evidence type="ECO:0000256" key="2">
    <source>
        <dbReference type="ARBA" id="ARBA00022618"/>
    </source>
</evidence>
<dbReference type="OrthoDB" id="9806226at2"/>
<dbReference type="KEGG" id="meg:DKB62_08855"/>
<dbReference type="GO" id="GO:0051304">
    <property type="term" value="P:chromosome separation"/>
    <property type="evidence" value="ECO:0007669"/>
    <property type="project" value="InterPro"/>
</dbReference>
<evidence type="ECO:0000256" key="4">
    <source>
        <dbReference type="ARBA" id="ARBA00023306"/>
    </source>
</evidence>
<proteinExistence type="predicted"/>
<dbReference type="EMBL" id="CP029462">
    <property type="protein sequence ID" value="AXL22408.1"/>
    <property type="molecule type" value="Genomic_DNA"/>
</dbReference>
<dbReference type="AlphaFoldDB" id="A0A346B2R5"/>
<dbReference type="NCBIfam" id="TIGR00281">
    <property type="entry name" value="SMC-Scp complex subunit ScpB"/>
    <property type="match status" value="1"/>
</dbReference>
<keyword evidence="1" id="KW-0963">Cytoplasm</keyword>
<gene>
    <name evidence="6" type="primary">scpB</name>
    <name evidence="6" type="ORF">DKB62_08855</name>
</gene>